<dbReference type="Proteomes" id="UP000504607">
    <property type="component" value="Chromosome 4"/>
</dbReference>
<evidence type="ECO:0000313" key="22">
    <source>
        <dbReference type="RefSeq" id="XP_029120131.1"/>
    </source>
</evidence>
<organism evidence="21 22">
    <name type="scientific">Elaeis guineensis var. tenera</name>
    <name type="common">Oil palm</name>
    <dbReference type="NCBI Taxonomy" id="51953"/>
    <lineage>
        <taxon>Eukaryota</taxon>
        <taxon>Viridiplantae</taxon>
        <taxon>Streptophyta</taxon>
        <taxon>Embryophyta</taxon>
        <taxon>Tracheophyta</taxon>
        <taxon>Spermatophyta</taxon>
        <taxon>Magnoliopsida</taxon>
        <taxon>Liliopsida</taxon>
        <taxon>Arecaceae</taxon>
        <taxon>Arecoideae</taxon>
        <taxon>Cocoseae</taxon>
        <taxon>Elaeidinae</taxon>
        <taxon>Elaeis</taxon>
    </lineage>
</organism>
<evidence type="ECO:0000256" key="6">
    <source>
        <dbReference type="ARBA" id="ARBA00022527"/>
    </source>
</evidence>
<keyword evidence="10" id="KW-0430">Lectin</keyword>
<protein>
    <recommendedName>
        <fullName evidence="5">non-specific serine/threonine protein kinase</fullName>
        <ecNumber evidence="5">2.7.11.1</ecNumber>
    </recommendedName>
</protein>
<keyword evidence="8 18" id="KW-0812">Transmembrane</keyword>
<evidence type="ECO:0000256" key="15">
    <source>
        <dbReference type="ARBA" id="ARBA00023136"/>
    </source>
</evidence>
<dbReference type="GO" id="GO:0005524">
    <property type="term" value="F:ATP binding"/>
    <property type="evidence" value="ECO:0007669"/>
    <property type="project" value="UniProtKB-KW"/>
</dbReference>
<keyword evidence="15 18" id="KW-0472">Membrane</keyword>
<evidence type="ECO:0000256" key="16">
    <source>
        <dbReference type="ARBA" id="ARBA00023170"/>
    </source>
</evidence>
<proteinExistence type="inferred from homology"/>
<evidence type="ECO:0000256" key="19">
    <source>
        <dbReference type="SAM" id="SignalP"/>
    </source>
</evidence>
<keyword evidence="21" id="KW-1185">Reference proteome</keyword>
<keyword evidence="7" id="KW-0808">Transferase</keyword>
<name>A0A8N4I8A0_ELAGV</name>
<dbReference type="GO" id="GO:0030246">
    <property type="term" value="F:carbohydrate binding"/>
    <property type="evidence" value="ECO:0007669"/>
    <property type="project" value="UniProtKB-KW"/>
</dbReference>
<keyword evidence="9 19" id="KW-0732">Signal</keyword>
<dbReference type="OrthoDB" id="782726at2759"/>
<dbReference type="InterPro" id="IPR013320">
    <property type="entry name" value="ConA-like_dom_sf"/>
</dbReference>
<dbReference type="GO" id="GO:0016020">
    <property type="term" value="C:membrane"/>
    <property type="evidence" value="ECO:0007669"/>
    <property type="project" value="UniProtKB-SubCell"/>
</dbReference>
<evidence type="ECO:0000256" key="18">
    <source>
        <dbReference type="SAM" id="Phobius"/>
    </source>
</evidence>
<keyword evidence="17" id="KW-0325">Glycoprotein</keyword>
<evidence type="ECO:0000313" key="21">
    <source>
        <dbReference type="Proteomes" id="UP000504607"/>
    </source>
</evidence>
<accession>A0A8N4I8A0</accession>
<evidence type="ECO:0000256" key="14">
    <source>
        <dbReference type="ARBA" id="ARBA00022989"/>
    </source>
</evidence>
<dbReference type="PANTHER" id="PTHR32401:SF50">
    <property type="entry name" value="OS07G0133000 PROTEIN"/>
    <property type="match status" value="1"/>
</dbReference>
<dbReference type="FunFam" id="2.60.120.200:FF:000051">
    <property type="entry name" value="L-type lectin-domain containing receptor kinase V.9"/>
    <property type="match status" value="1"/>
</dbReference>
<feature type="chain" id="PRO_5035460201" description="non-specific serine/threonine protein kinase" evidence="19">
    <location>
        <begin position="20"/>
        <end position="394"/>
    </location>
</feature>
<dbReference type="EC" id="2.7.11.1" evidence="5"/>
<evidence type="ECO:0000256" key="13">
    <source>
        <dbReference type="ARBA" id="ARBA00022840"/>
    </source>
</evidence>
<evidence type="ECO:0000256" key="3">
    <source>
        <dbReference type="ARBA" id="ARBA00008536"/>
    </source>
</evidence>
<feature type="domain" description="Legume lectin" evidence="20">
    <location>
        <begin position="24"/>
        <end position="272"/>
    </location>
</feature>
<evidence type="ECO:0000256" key="11">
    <source>
        <dbReference type="ARBA" id="ARBA00022741"/>
    </source>
</evidence>
<dbReference type="GO" id="GO:0004674">
    <property type="term" value="F:protein serine/threonine kinase activity"/>
    <property type="evidence" value="ECO:0007669"/>
    <property type="project" value="UniProtKB-KW"/>
</dbReference>
<dbReference type="Gene3D" id="2.60.120.200">
    <property type="match status" value="1"/>
</dbReference>
<dbReference type="InterPro" id="IPR001220">
    <property type="entry name" value="Legume_lectin_dom"/>
</dbReference>
<comment type="similarity">
    <text evidence="3">In the N-terminal section; belongs to the leguminous lectin family.</text>
</comment>
<comment type="subcellular location">
    <subcellularLocation>
        <location evidence="1">Membrane</location>
        <topology evidence="1">Single-pass type I membrane protein</topology>
    </subcellularLocation>
</comment>
<feature type="transmembrane region" description="Helical" evidence="18">
    <location>
        <begin position="287"/>
        <end position="309"/>
    </location>
</feature>
<evidence type="ECO:0000256" key="2">
    <source>
        <dbReference type="ARBA" id="ARBA00007606"/>
    </source>
</evidence>
<keyword evidence="6" id="KW-0723">Serine/threonine-protein kinase</keyword>
<keyword evidence="16" id="KW-0675">Receptor</keyword>
<keyword evidence="14 18" id="KW-1133">Transmembrane helix</keyword>
<dbReference type="RefSeq" id="XP_029120131.1">
    <property type="nucleotide sequence ID" value="XM_029264298.1"/>
</dbReference>
<dbReference type="CDD" id="cd06899">
    <property type="entry name" value="lectin_legume_LecRK_Arcelin_ConA"/>
    <property type="match status" value="1"/>
</dbReference>
<dbReference type="SUPFAM" id="SSF49899">
    <property type="entry name" value="Concanavalin A-like lectins/glucanases"/>
    <property type="match status" value="1"/>
</dbReference>
<reference evidence="22" key="1">
    <citation type="submission" date="2025-08" db="UniProtKB">
        <authorList>
            <consortium name="RefSeq"/>
        </authorList>
    </citation>
    <scope>IDENTIFICATION</scope>
</reference>
<dbReference type="AlphaFoldDB" id="A0A8N4I8A0"/>
<evidence type="ECO:0000256" key="12">
    <source>
        <dbReference type="ARBA" id="ARBA00022777"/>
    </source>
</evidence>
<comment type="similarity">
    <text evidence="4">In the C-terminal section; belongs to the protein kinase superfamily. Ser/Thr protein kinase family.</text>
</comment>
<evidence type="ECO:0000256" key="17">
    <source>
        <dbReference type="ARBA" id="ARBA00023180"/>
    </source>
</evidence>
<evidence type="ECO:0000256" key="8">
    <source>
        <dbReference type="ARBA" id="ARBA00022692"/>
    </source>
</evidence>
<evidence type="ECO:0000256" key="1">
    <source>
        <dbReference type="ARBA" id="ARBA00004479"/>
    </source>
</evidence>
<evidence type="ECO:0000256" key="5">
    <source>
        <dbReference type="ARBA" id="ARBA00012513"/>
    </source>
</evidence>
<dbReference type="Pfam" id="PF00139">
    <property type="entry name" value="Lectin_legB"/>
    <property type="match status" value="1"/>
</dbReference>
<feature type="signal peptide" evidence="19">
    <location>
        <begin position="1"/>
        <end position="19"/>
    </location>
</feature>
<evidence type="ECO:0000259" key="20">
    <source>
        <dbReference type="Pfam" id="PF00139"/>
    </source>
</evidence>
<comment type="similarity">
    <text evidence="2">Belongs to the leguminous lectin family.</text>
</comment>
<evidence type="ECO:0000256" key="7">
    <source>
        <dbReference type="ARBA" id="ARBA00022679"/>
    </source>
</evidence>
<keyword evidence="11" id="KW-0547">Nucleotide-binding</keyword>
<sequence>MELKLSLLLVICLLTGITATKYDAFTCNGFQRGELYLDGIAEITPNGLLRLTNTTKIHQGHAFHQEPLHFKNISDGNVYSFSACFVFAILSEYPDFSAHGLAFVLSPTKGLPGALPSQYLGLFNAINNGNTSGHVFAVELDTIFSTEFGDVDDNHVGIDVNGLHSIDAAPASYFVEEIGKFKNLSLKSGEPMQVWIDYSSPEKKLNVTISPICVPKPSHPLLSSFIDLSSVLLDTMYIGFSSATGSILTSHYVLGWSFKMNGQAAALNLSSLPSLPLKKHRRKLTPLIIWLSLGVVVFIAITACCIAYITRRKARYAEGLLPSFSRSSEPPTYDLLTAPFFDRAENHGQKLSEEECSDATLVYCIPLSYADEHILVILTGAITSMLLIGEAYPP</sequence>
<dbReference type="PANTHER" id="PTHR32401">
    <property type="entry name" value="CONCANAVALIN A-LIKE LECTIN FAMILY PROTEIN"/>
    <property type="match status" value="1"/>
</dbReference>
<evidence type="ECO:0000256" key="4">
    <source>
        <dbReference type="ARBA" id="ARBA00010217"/>
    </source>
</evidence>
<gene>
    <name evidence="22" type="primary">LOC114914103</name>
</gene>
<evidence type="ECO:0000256" key="9">
    <source>
        <dbReference type="ARBA" id="ARBA00022729"/>
    </source>
</evidence>
<dbReference type="InterPro" id="IPR050258">
    <property type="entry name" value="Leguminous_Lectin"/>
</dbReference>
<keyword evidence="12" id="KW-0418">Kinase</keyword>
<evidence type="ECO:0000256" key="10">
    <source>
        <dbReference type="ARBA" id="ARBA00022734"/>
    </source>
</evidence>
<keyword evidence="13" id="KW-0067">ATP-binding</keyword>